<evidence type="ECO:0000256" key="5">
    <source>
        <dbReference type="ARBA" id="ARBA00023015"/>
    </source>
</evidence>
<dbReference type="GO" id="GO:0045893">
    <property type="term" value="P:positive regulation of DNA-templated transcription"/>
    <property type="evidence" value="ECO:0007669"/>
    <property type="project" value="UniProtKB-ARBA"/>
</dbReference>
<dbReference type="Gene3D" id="6.10.250.690">
    <property type="match status" value="1"/>
</dbReference>
<dbReference type="PROSITE" id="PS50110">
    <property type="entry name" value="RESPONSE_REGULATORY"/>
    <property type="match status" value="1"/>
</dbReference>
<gene>
    <name evidence="12" type="ORF">CS076_12400</name>
    <name evidence="13" type="ORF">CS078_03310</name>
</gene>
<dbReference type="Pfam" id="PF00486">
    <property type="entry name" value="Trans_reg_C"/>
    <property type="match status" value="1"/>
</dbReference>
<dbReference type="EMBL" id="PEGB01000001">
    <property type="protein sequence ID" value="RLU12752.1"/>
    <property type="molecule type" value="Genomic_DNA"/>
</dbReference>
<name>A0A3L8CWT9_9PSED</name>
<evidence type="ECO:0000313" key="12">
    <source>
        <dbReference type="EMBL" id="RLU10060.1"/>
    </source>
</evidence>
<dbReference type="GO" id="GO:0000987">
    <property type="term" value="F:cis-regulatory region sequence-specific DNA binding"/>
    <property type="evidence" value="ECO:0007669"/>
    <property type="project" value="UniProtKB-ARBA"/>
</dbReference>
<dbReference type="GO" id="GO:0005829">
    <property type="term" value="C:cytosol"/>
    <property type="evidence" value="ECO:0007669"/>
    <property type="project" value="TreeGrafter"/>
</dbReference>
<dbReference type="AlphaFoldDB" id="A0A3L8CWT9"/>
<evidence type="ECO:0000256" key="3">
    <source>
        <dbReference type="ARBA" id="ARBA00022553"/>
    </source>
</evidence>
<feature type="domain" description="OmpR/PhoB-type" evidence="11">
    <location>
        <begin position="133"/>
        <end position="237"/>
    </location>
</feature>
<keyword evidence="2" id="KW-0963">Cytoplasm</keyword>
<dbReference type="GO" id="GO:0042802">
    <property type="term" value="F:identical protein binding"/>
    <property type="evidence" value="ECO:0007669"/>
    <property type="project" value="UniProtKB-ARBA"/>
</dbReference>
<dbReference type="GO" id="GO:0000156">
    <property type="term" value="F:phosphorelay response regulator activity"/>
    <property type="evidence" value="ECO:0007669"/>
    <property type="project" value="TreeGrafter"/>
</dbReference>
<dbReference type="SUPFAM" id="SSF52172">
    <property type="entry name" value="CheY-like"/>
    <property type="match status" value="1"/>
</dbReference>
<keyword evidence="14" id="KW-1185">Reference proteome</keyword>
<evidence type="ECO:0000256" key="7">
    <source>
        <dbReference type="ARBA" id="ARBA00023163"/>
    </source>
</evidence>
<evidence type="ECO:0000256" key="9">
    <source>
        <dbReference type="PROSITE-ProRule" id="PRU01091"/>
    </source>
</evidence>
<dbReference type="Gene3D" id="1.10.10.10">
    <property type="entry name" value="Winged helix-like DNA-binding domain superfamily/Winged helix DNA-binding domain"/>
    <property type="match status" value="1"/>
</dbReference>
<evidence type="ECO:0000256" key="4">
    <source>
        <dbReference type="ARBA" id="ARBA00023012"/>
    </source>
</evidence>
<comment type="caution">
    <text evidence="13">The sequence shown here is derived from an EMBL/GenBank/DDBJ whole genome shotgun (WGS) entry which is preliminary data.</text>
</comment>
<evidence type="ECO:0000313" key="15">
    <source>
        <dbReference type="Proteomes" id="UP000282672"/>
    </source>
</evidence>
<dbReference type="SMART" id="SM00862">
    <property type="entry name" value="Trans_reg_C"/>
    <property type="match status" value="1"/>
</dbReference>
<dbReference type="NCBIfam" id="NF008296">
    <property type="entry name" value="PRK11083.1"/>
    <property type="match status" value="1"/>
</dbReference>
<evidence type="ECO:0000313" key="13">
    <source>
        <dbReference type="EMBL" id="RLU12752.1"/>
    </source>
</evidence>
<dbReference type="InterPro" id="IPR001867">
    <property type="entry name" value="OmpR/PhoB-type_DNA-bd"/>
</dbReference>
<dbReference type="InterPro" id="IPR036388">
    <property type="entry name" value="WH-like_DNA-bd_sf"/>
</dbReference>
<dbReference type="Proteomes" id="UP000282140">
    <property type="component" value="Unassembled WGS sequence"/>
</dbReference>
<dbReference type="InterPro" id="IPR016032">
    <property type="entry name" value="Sig_transdc_resp-reg_C-effctor"/>
</dbReference>
<dbReference type="GO" id="GO:0032993">
    <property type="term" value="C:protein-DNA complex"/>
    <property type="evidence" value="ECO:0007669"/>
    <property type="project" value="TreeGrafter"/>
</dbReference>
<dbReference type="CDD" id="cd00383">
    <property type="entry name" value="trans_reg_C"/>
    <property type="match status" value="1"/>
</dbReference>
<keyword evidence="4" id="KW-0902">Two-component regulatory system</keyword>
<evidence type="ECO:0000313" key="14">
    <source>
        <dbReference type="Proteomes" id="UP000282140"/>
    </source>
</evidence>
<dbReference type="PANTHER" id="PTHR48111">
    <property type="entry name" value="REGULATOR OF RPOS"/>
    <property type="match status" value="1"/>
</dbReference>
<proteinExistence type="predicted"/>
<dbReference type="RefSeq" id="WP_121732455.1">
    <property type="nucleotide sequence ID" value="NZ_PEGA01000011.1"/>
</dbReference>
<protein>
    <submittedName>
        <fullName evidence="13">Two-component system response regulator CreB</fullName>
    </submittedName>
</protein>
<dbReference type="SMART" id="SM00448">
    <property type="entry name" value="REC"/>
    <property type="match status" value="1"/>
</dbReference>
<dbReference type="CDD" id="cd17574">
    <property type="entry name" value="REC_OmpR"/>
    <property type="match status" value="1"/>
</dbReference>
<keyword evidence="5" id="KW-0805">Transcription regulation</keyword>
<feature type="DNA-binding region" description="OmpR/PhoB-type" evidence="9">
    <location>
        <begin position="133"/>
        <end position="237"/>
    </location>
</feature>
<dbReference type="Gene3D" id="3.40.50.2300">
    <property type="match status" value="1"/>
</dbReference>
<dbReference type="InterPro" id="IPR001789">
    <property type="entry name" value="Sig_transdc_resp-reg_receiver"/>
</dbReference>
<dbReference type="PROSITE" id="PS51755">
    <property type="entry name" value="OMPR_PHOB"/>
    <property type="match status" value="1"/>
</dbReference>
<organism evidence="13 14">
    <name type="scientific">Pseudomonas prosekii</name>
    <dbReference type="NCBI Taxonomy" id="1148509"/>
    <lineage>
        <taxon>Bacteria</taxon>
        <taxon>Pseudomonadati</taxon>
        <taxon>Pseudomonadota</taxon>
        <taxon>Gammaproteobacteria</taxon>
        <taxon>Pseudomonadales</taxon>
        <taxon>Pseudomonadaceae</taxon>
        <taxon>Pseudomonas</taxon>
    </lineage>
</organism>
<keyword evidence="3 8" id="KW-0597">Phosphoprotein</keyword>
<comment type="subcellular location">
    <subcellularLocation>
        <location evidence="1">Cytoplasm</location>
    </subcellularLocation>
</comment>
<evidence type="ECO:0000256" key="6">
    <source>
        <dbReference type="ARBA" id="ARBA00023125"/>
    </source>
</evidence>
<feature type="domain" description="Response regulatory" evidence="10">
    <location>
        <begin position="3"/>
        <end position="116"/>
    </location>
</feature>
<reference evidence="14 15" key="1">
    <citation type="journal article" date="2018" name="Front. Microbiol.">
        <title>Discovery of Phloeophagus Beetles as a Source of Pseudomonas Strains That Produce Potentially New Bioactive Substances and Description of Pseudomonas bohemica sp. nov.</title>
        <authorList>
            <person name="Saati-Santamaria Z."/>
            <person name="Lopez-Mondejar R."/>
            <person name="Jimenez-Gomez A."/>
            <person name="Diez-Mendez A."/>
            <person name="Vetrovsky T."/>
            <person name="Igual J.M."/>
            <person name="Velazquez E."/>
            <person name="Kolarik M."/>
            <person name="Rivas R."/>
            <person name="Garcia-Fraile P."/>
        </authorList>
    </citation>
    <scope>NUCLEOTIDE SEQUENCE [LARGE SCALE GENOMIC DNA]</scope>
    <source>
        <strain evidence="12 15">A2-NA12</strain>
        <strain evidence="13 14">A2-NA13</strain>
    </source>
</reference>
<evidence type="ECO:0000256" key="8">
    <source>
        <dbReference type="PROSITE-ProRule" id="PRU00169"/>
    </source>
</evidence>
<dbReference type="InterPro" id="IPR039420">
    <property type="entry name" value="WalR-like"/>
</dbReference>
<evidence type="ECO:0000256" key="2">
    <source>
        <dbReference type="ARBA" id="ARBA00022490"/>
    </source>
</evidence>
<dbReference type="PANTHER" id="PTHR48111:SF6">
    <property type="entry name" value="TRANSCRIPTIONAL REGULATORY PROTEIN CREB"/>
    <property type="match status" value="1"/>
</dbReference>
<keyword evidence="7" id="KW-0804">Transcription</keyword>
<dbReference type="Pfam" id="PF00072">
    <property type="entry name" value="Response_reg"/>
    <property type="match status" value="1"/>
</dbReference>
<sequence>MPHILIVEDEAAIADTLIFALQGEGFTTTWLSLGAAALEHQRETPADLIILDIGLPDISGFETCKQLRRFSEVPVIFLSARDAEIDRVVGLEIGADDYVVKPFSPREVAARVRAILKRMAPRAVAEVAATSTSTSTQTPAPTPVLFRIDNERVQISYRGQLLSLTRHEFRLLQCLLEQPERVFSREQLLDALGVPADAGYERSIDSHIKSLRAKLRLVRAEAEPIQTHRGLGYSFSPGHS</sequence>
<feature type="modified residue" description="4-aspartylphosphate" evidence="8">
    <location>
        <position position="52"/>
    </location>
</feature>
<evidence type="ECO:0000256" key="1">
    <source>
        <dbReference type="ARBA" id="ARBA00004496"/>
    </source>
</evidence>
<evidence type="ECO:0000259" key="11">
    <source>
        <dbReference type="PROSITE" id="PS51755"/>
    </source>
</evidence>
<keyword evidence="6 9" id="KW-0238">DNA-binding</keyword>
<dbReference type="FunFam" id="3.40.50.2300:FF:000021">
    <property type="entry name" value="Two-component system response regulator KdpE"/>
    <property type="match status" value="1"/>
</dbReference>
<dbReference type="Proteomes" id="UP000282672">
    <property type="component" value="Unassembled WGS sequence"/>
</dbReference>
<accession>A0A3L8CWT9</accession>
<dbReference type="EMBL" id="PEGA01000011">
    <property type="protein sequence ID" value="RLU10060.1"/>
    <property type="molecule type" value="Genomic_DNA"/>
</dbReference>
<dbReference type="InterPro" id="IPR011006">
    <property type="entry name" value="CheY-like_superfamily"/>
</dbReference>
<evidence type="ECO:0000259" key="10">
    <source>
        <dbReference type="PROSITE" id="PS50110"/>
    </source>
</evidence>
<dbReference type="SUPFAM" id="SSF46894">
    <property type="entry name" value="C-terminal effector domain of the bipartite response regulators"/>
    <property type="match status" value="1"/>
</dbReference>